<protein>
    <submittedName>
        <fullName evidence="1">Uncharacterized protein</fullName>
    </submittedName>
</protein>
<sequence>MLMCNYEDFLILLSHKNLMSWFSNSLNNLAPCYWTSHALEPASAEITETLSVEDPCAWMQLGTPGSVVSSLTALACSRHGRLAAKISALAVDFATRPESTALPPTCLGLAPT</sequence>
<reference evidence="1" key="1">
    <citation type="submission" date="2014-09" db="EMBL/GenBank/DDBJ databases">
        <authorList>
            <person name="Magalhaes I.L.F."/>
            <person name="Oliveira U."/>
            <person name="Santos F.R."/>
            <person name="Vidigal T.H.D.A."/>
            <person name="Brescovit A.D."/>
            <person name="Santos A.J."/>
        </authorList>
    </citation>
    <scope>NUCLEOTIDE SEQUENCE</scope>
    <source>
        <tissue evidence="1">Shoot tissue taken approximately 20 cm above the soil surface</tissue>
    </source>
</reference>
<dbReference type="AlphaFoldDB" id="A0A0A9CPV8"/>
<dbReference type="EMBL" id="GBRH01219521">
    <property type="protein sequence ID" value="JAD78374.1"/>
    <property type="molecule type" value="Transcribed_RNA"/>
</dbReference>
<accession>A0A0A9CPV8</accession>
<organism evidence="1">
    <name type="scientific">Arundo donax</name>
    <name type="common">Giant reed</name>
    <name type="synonym">Donax arundinaceus</name>
    <dbReference type="NCBI Taxonomy" id="35708"/>
    <lineage>
        <taxon>Eukaryota</taxon>
        <taxon>Viridiplantae</taxon>
        <taxon>Streptophyta</taxon>
        <taxon>Embryophyta</taxon>
        <taxon>Tracheophyta</taxon>
        <taxon>Spermatophyta</taxon>
        <taxon>Magnoliopsida</taxon>
        <taxon>Liliopsida</taxon>
        <taxon>Poales</taxon>
        <taxon>Poaceae</taxon>
        <taxon>PACMAD clade</taxon>
        <taxon>Arundinoideae</taxon>
        <taxon>Arundineae</taxon>
        <taxon>Arundo</taxon>
    </lineage>
</organism>
<proteinExistence type="predicted"/>
<name>A0A0A9CPV8_ARUDO</name>
<reference evidence="1" key="2">
    <citation type="journal article" date="2015" name="Data Brief">
        <title>Shoot transcriptome of the giant reed, Arundo donax.</title>
        <authorList>
            <person name="Barrero R.A."/>
            <person name="Guerrero F.D."/>
            <person name="Moolhuijzen P."/>
            <person name="Goolsby J.A."/>
            <person name="Tidwell J."/>
            <person name="Bellgard S.E."/>
            <person name="Bellgard M.I."/>
        </authorList>
    </citation>
    <scope>NUCLEOTIDE SEQUENCE</scope>
    <source>
        <tissue evidence="1">Shoot tissue taken approximately 20 cm above the soil surface</tissue>
    </source>
</reference>
<evidence type="ECO:0000313" key="1">
    <source>
        <dbReference type="EMBL" id="JAD78374.1"/>
    </source>
</evidence>